<dbReference type="Proteomes" id="UP001270362">
    <property type="component" value="Unassembled WGS sequence"/>
</dbReference>
<feature type="chain" id="PRO_5042260019" evidence="1">
    <location>
        <begin position="23"/>
        <end position="120"/>
    </location>
</feature>
<evidence type="ECO:0000256" key="1">
    <source>
        <dbReference type="SAM" id="SignalP"/>
    </source>
</evidence>
<dbReference type="AlphaFoldDB" id="A0AAE0X9D5"/>
<keyword evidence="1" id="KW-0732">Signal</keyword>
<proteinExistence type="predicted"/>
<protein>
    <submittedName>
        <fullName evidence="2">Uncharacterized protein</fullName>
    </submittedName>
</protein>
<comment type="caution">
    <text evidence="2">The sequence shown here is derived from an EMBL/GenBank/DDBJ whole genome shotgun (WGS) entry which is preliminary data.</text>
</comment>
<organism evidence="2 3">
    <name type="scientific">Podospora appendiculata</name>
    <dbReference type="NCBI Taxonomy" id="314037"/>
    <lineage>
        <taxon>Eukaryota</taxon>
        <taxon>Fungi</taxon>
        <taxon>Dikarya</taxon>
        <taxon>Ascomycota</taxon>
        <taxon>Pezizomycotina</taxon>
        <taxon>Sordariomycetes</taxon>
        <taxon>Sordariomycetidae</taxon>
        <taxon>Sordariales</taxon>
        <taxon>Podosporaceae</taxon>
        <taxon>Podospora</taxon>
    </lineage>
</organism>
<dbReference type="EMBL" id="JAULSO010000002">
    <property type="protein sequence ID" value="KAK3688420.1"/>
    <property type="molecule type" value="Genomic_DNA"/>
</dbReference>
<evidence type="ECO:0000313" key="2">
    <source>
        <dbReference type="EMBL" id="KAK3688420.1"/>
    </source>
</evidence>
<sequence length="120" mass="13552">MSVIRAHLLATATLALLSYTLEDKVPGKPQCRSRRKVDAGVDIELQSHDLGTNAYNIQDIRFSLMLGVECFYKSVLPDLAELGIPVWQAGKAMGDRNGEIEYQNKQCKRRERQLLFMPSL</sequence>
<keyword evidence="3" id="KW-1185">Reference proteome</keyword>
<gene>
    <name evidence="2" type="ORF">B0T22DRAFT_439966</name>
</gene>
<name>A0AAE0X9D5_9PEZI</name>
<feature type="signal peptide" evidence="1">
    <location>
        <begin position="1"/>
        <end position="22"/>
    </location>
</feature>
<reference evidence="2" key="2">
    <citation type="submission" date="2023-06" db="EMBL/GenBank/DDBJ databases">
        <authorList>
            <consortium name="Lawrence Berkeley National Laboratory"/>
            <person name="Haridas S."/>
            <person name="Hensen N."/>
            <person name="Bonometti L."/>
            <person name="Westerberg I."/>
            <person name="Brannstrom I.O."/>
            <person name="Guillou S."/>
            <person name="Cros-Aarteil S."/>
            <person name="Calhoun S."/>
            <person name="Kuo A."/>
            <person name="Mondo S."/>
            <person name="Pangilinan J."/>
            <person name="Riley R."/>
            <person name="Labutti K."/>
            <person name="Andreopoulos B."/>
            <person name="Lipzen A."/>
            <person name="Chen C."/>
            <person name="Yanf M."/>
            <person name="Daum C."/>
            <person name="Ng V."/>
            <person name="Clum A."/>
            <person name="Steindorff A."/>
            <person name="Ohm R."/>
            <person name="Martin F."/>
            <person name="Silar P."/>
            <person name="Natvig D."/>
            <person name="Lalanne C."/>
            <person name="Gautier V."/>
            <person name="Ament-Velasquez S.L."/>
            <person name="Kruys A."/>
            <person name="Hutchinson M.I."/>
            <person name="Powell A.J."/>
            <person name="Barry K."/>
            <person name="Miller A.N."/>
            <person name="Grigoriev I.V."/>
            <person name="Debuchy R."/>
            <person name="Gladieux P."/>
            <person name="Thoren M.H."/>
            <person name="Johannesson H."/>
        </authorList>
    </citation>
    <scope>NUCLEOTIDE SEQUENCE</scope>
    <source>
        <strain evidence="2">CBS 314.62</strain>
    </source>
</reference>
<reference evidence="2" key="1">
    <citation type="journal article" date="2023" name="Mol. Phylogenet. Evol.">
        <title>Genome-scale phylogeny and comparative genomics of the fungal order Sordariales.</title>
        <authorList>
            <person name="Hensen N."/>
            <person name="Bonometti L."/>
            <person name="Westerberg I."/>
            <person name="Brannstrom I.O."/>
            <person name="Guillou S."/>
            <person name="Cros-Aarteil S."/>
            <person name="Calhoun S."/>
            <person name="Haridas S."/>
            <person name="Kuo A."/>
            <person name="Mondo S."/>
            <person name="Pangilinan J."/>
            <person name="Riley R."/>
            <person name="LaButti K."/>
            <person name="Andreopoulos B."/>
            <person name="Lipzen A."/>
            <person name="Chen C."/>
            <person name="Yan M."/>
            <person name="Daum C."/>
            <person name="Ng V."/>
            <person name="Clum A."/>
            <person name="Steindorff A."/>
            <person name="Ohm R.A."/>
            <person name="Martin F."/>
            <person name="Silar P."/>
            <person name="Natvig D.O."/>
            <person name="Lalanne C."/>
            <person name="Gautier V."/>
            <person name="Ament-Velasquez S.L."/>
            <person name="Kruys A."/>
            <person name="Hutchinson M.I."/>
            <person name="Powell A.J."/>
            <person name="Barry K."/>
            <person name="Miller A.N."/>
            <person name="Grigoriev I.V."/>
            <person name="Debuchy R."/>
            <person name="Gladieux P."/>
            <person name="Hiltunen Thoren M."/>
            <person name="Johannesson H."/>
        </authorList>
    </citation>
    <scope>NUCLEOTIDE SEQUENCE</scope>
    <source>
        <strain evidence="2">CBS 314.62</strain>
    </source>
</reference>
<evidence type="ECO:0000313" key="3">
    <source>
        <dbReference type="Proteomes" id="UP001270362"/>
    </source>
</evidence>
<accession>A0AAE0X9D5</accession>